<keyword evidence="2 7" id="KW-0813">Transport</keyword>
<dbReference type="EMBL" id="BAAAQR010000004">
    <property type="protein sequence ID" value="GAA2144585.1"/>
    <property type="molecule type" value="Genomic_DNA"/>
</dbReference>
<evidence type="ECO:0000256" key="4">
    <source>
        <dbReference type="ARBA" id="ARBA00022692"/>
    </source>
</evidence>
<dbReference type="Pfam" id="PF00528">
    <property type="entry name" value="BPD_transp_1"/>
    <property type="match status" value="1"/>
</dbReference>
<sequence>MSAQTAGPETLGHLSDEPPQQPQDSTKAKSITGKSPMRIAMGRLARDKIALVCAFVVVIFVLVAVFAGAICSIFNVSTDTVLPSQYLDTLGGGLPLPEYGPPNGGFTIDHPFGIAPQSATDNLAYWVYGARTSLEISFTATLFASVFGIFLGLIAGFVGGVVDKSISFLVDLFLTIPFLLAGLVIAPIINQNFNASDNYPRIQFWALIVVLAGFGWMGVARLIRGEVLSLREREFVQAARVIGMPARRILLKELLPNLAAPIVVSISLMLPTFVAAEAGFAYLGIGVTSGISWGQTINKATPFFESYPLYLWEPVIGIVALVLALNLLGDAIRDALDPKTRR</sequence>
<feature type="transmembrane region" description="Helical" evidence="7">
    <location>
        <begin position="49"/>
        <end position="76"/>
    </location>
</feature>
<feature type="transmembrane region" description="Helical" evidence="7">
    <location>
        <begin position="136"/>
        <end position="161"/>
    </location>
</feature>
<dbReference type="InterPro" id="IPR050366">
    <property type="entry name" value="BP-dependent_transpt_permease"/>
</dbReference>
<proteinExistence type="inferred from homology"/>
<dbReference type="SUPFAM" id="SSF161098">
    <property type="entry name" value="MetI-like"/>
    <property type="match status" value="1"/>
</dbReference>
<dbReference type="InterPro" id="IPR025966">
    <property type="entry name" value="OppC_N"/>
</dbReference>
<evidence type="ECO:0000256" key="7">
    <source>
        <dbReference type="RuleBase" id="RU363032"/>
    </source>
</evidence>
<evidence type="ECO:0000313" key="11">
    <source>
        <dbReference type="Proteomes" id="UP001501771"/>
    </source>
</evidence>
<feature type="transmembrane region" description="Helical" evidence="7">
    <location>
        <begin position="309"/>
        <end position="332"/>
    </location>
</feature>
<comment type="subcellular location">
    <subcellularLocation>
        <location evidence="1 7">Cell membrane</location>
        <topology evidence="1 7">Multi-pass membrane protein</topology>
    </subcellularLocation>
</comment>
<dbReference type="Pfam" id="PF12911">
    <property type="entry name" value="OppC_N"/>
    <property type="match status" value="1"/>
</dbReference>
<accession>A0ABP5LE12</accession>
<feature type="transmembrane region" description="Helical" evidence="7">
    <location>
        <begin position="168"/>
        <end position="190"/>
    </location>
</feature>
<keyword evidence="11" id="KW-1185">Reference proteome</keyword>
<keyword evidence="6 7" id="KW-0472">Membrane</keyword>
<feature type="compositionally biased region" description="Polar residues" evidence="8">
    <location>
        <begin position="22"/>
        <end position="32"/>
    </location>
</feature>
<evidence type="ECO:0000259" key="9">
    <source>
        <dbReference type="PROSITE" id="PS50928"/>
    </source>
</evidence>
<dbReference type="PANTHER" id="PTHR43386:SF1">
    <property type="entry name" value="D,D-DIPEPTIDE TRANSPORT SYSTEM PERMEASE PROTEIN DDPC-RELATED"/>
    <property type="match status" value="1"/>
</dbReference>
<feature type="transmembrane region" description="Helical" evidence="7">
    <location>
        <begin position="254"/>
        <end position="274"/>
    </location>
</feature>
<comment type="similarity">
    <text evidence="7">Belongs to the binding-protein-dependent transport system permease family.</text>
</comment>
<dbReference type="RefSeq" id="WP_344150399.1">
    <property type="nucleotide sequence ID" value="NZ_BAAAQR010000004.1"/>
</dbReference>
<feature type="region of interest" description="Disordered" evidence="8">
    <location>
        <begin position="1"/>
        <end position="32"/>
    </location>
</feature>
<keyword evidence="3" id="KW-1003">Cell membrane</keyword>
<evidence type="ECO:0000313" key="10">
    <source>
        <dbReference type="EMBL" id="GAA2144585.1"/>
    </source>
</evidence>
<evidence type="ECO:0000256" key="6">
    <source>
        <dbReference type="ARBA" id="ARBA00023136"/>
    </source>
</evidence>
<feature type="transmembrane region" description="Helical" evidence="7">
    <location>
        <begin position="202"/>
        <end position="223"/>
    </location>
</feature>
<protein>
    <submittedName>
        <fullName evidence="10">ABC transporter permease</fullName>
    </submittedName>
</protein>
<feature type="domain" description="ABC transmembrane type-1" evidence="9">
    <location>
        <begin position="130"/>
        <end position="329"/>
    </location>
</feature>
<name>A0ABP5LE12_9ACTN</name>
<gene>
    <name evidence="10" type="ORF">GCM10009844_18340</name>
</gene>
<comment type="caution">
    <text evidence="10">The sequence shown here is derived from an EMBL/GenBank/DDBJ whole genome shotgun (WGS) entry which is preliminary data.</text>
</comment>
<evidence type="ECO:0000256" key="3">
    <source>
        <dbReference type="ARBA" id="ARBA00022475"/>
    </source>
</evidence>
<dbReference type="InterPro" id="IPR035906">
    <property type="entry name" value="MetI-like_sf"/>
</dbReference>
<dbReference type="PANTHER" id="PTHR43386">
    <property type="entry name" value="OLIGOPEPTIDE TRANSPORT SYSTEM PERMEASE PROTEIN APPC"/>
    <property type="match status" value="1"/>
</dbReference>
<dbReference type="CDD" id="cd06261">
    <property type="entry name" value="TM_PBP2"/>
    <property type="match status" value="1"/>
</dbReference>
<evidence type="ECO:0000256" key="8">
    <source>
        <dbReference type="SAM" id="MobiDB-lite"/>
    </source>
</evidence>
<dbReference type="InterPro" id="IPR000515">
    <property type="entry name" value="MetI-like"/>
</dbReference>
<evidence type="ECO:0000256" key="1">
    <source>
        <dbReference type="ARBA" id="ARBA00004651"/>
    </source>
</evidence>
<dbReference type="PROSITE" id="PS50928">
    <property type="entry name" value="ABC_TM1"/>
    <property type="match status" value="1"/>
</dbReference>
<dbReference type="Proteomes" id="UP001501771">
    <property type="component" value="Unassembled WGS sequence"/>
</dbReference>
<reference evidence="11" key="1">
    <citation type="journal article" date="2019" name="Int. J. Syst. Evol. Microbiol.">
        <title>The Global Catalogue of Microorganisms (GCM) 10K type strain sequencing project: providing services to taxonomists for standard genome sequencing and annotation.</title>
        <authorList>
            <consortium name="The Broad Institute Genomics Platform"/>
            <consortium name="The Broad Institute Genome Sequencing Center for Infectious Disease"/>
            <person name="Wu L."/>
            <person name="Ma J."/>
        </authorList>
    </citation>
    <scope>NUCLEOTIDE SEQUENCE [LARGE SCALE GENOMIC DNA]</scope>
    <source>
        <strain evidence="11">JCM 16022</strain>
    </source>
</reference>
<organism evidence="10 11">
    <name type="scientific">Nocardioides koreensis</name>
    <dbReference type="NCBI Taxonomy" id="433651"/>
    <lineage>
        <taxon>Bacteria</taxon>
        <taxon>Bacillati</taxon>
        <taxon>Actinomycetota</taxon>
        <taxon>Actinomycetes</taxon>
        <taxon>Propionibacteriales</taxon>
        <taxon>Nocardioidaceae</taxon>
        <taxon>Nocardioides</taxon>
    </lineage>
</organism>
<evidence type="ECO:0000256" key="2">
    <source>
        <dbReference type="ARBA" id="ARBA00022448"/>
    </source>
</evidence>
<evidence type="ECO:0000256" key="5">
    <source>
        <dbReference type="ARBA" id="ARBA00022989"/>
    </source>
</evidence>
<keyword evidence="4 7" id="KW-0812">Transmembrane</keyword>
<keyword evidence="5 7" id="KW-1133">Transmembrane helix</keyword>
<dbReference type="Gene3D" id="1.10.3720.10">
    <property type="entry name" value="MetI-like"/>
    <property type="match status" value="1"/>
</dbReference>